<keyword evidence="3" id="KW-1185">Reference proteome</keyword>
<evidence type="ECO:0000313" key="3">
    <source>
        <dbReference type="Proteomes" id="UP000261811"/>
    </source>
</evidence>
<sequence>MRLGLSWEFRVLSPSSHGATYGRTELVRKSHITTNGIAGTTGLDLGAHMVTKKRIDPHLRRFGAKIQRFREEAGLSQAEAAKMVNVTRSYIGQVERGITRCRKDFSERLGVALMRPEEVAEAWSELVRSAKYPQYFEDFASLESTAVLLRKYSADVVDGLLQVESYARVLLRAEDSVLARMKRQEILTREPTPMVCFILDESVLYREVGSPEIMNAQLNHLLEVSAWEKVCLQVAPTAYYRGVSGSFSIATQEDRDEAAYAGSAFGGETSEEAEQLLLVNEAFAVLQARARNVADTRTFIRRVLEERWT</sequence>
<dbReference type="GO" id="GO:0003677">
    <property type="term" value="F:DNA binding"/>
    <property type="evidence" value="ECO:0007669"/>
    <property type="project" value="InterPro"/>
</dbReference>
<dbReference type="AlphaFoldDB" id="A0A372JT66"/>
<gene>
    <name evidence="2" type="ORF">DZF91_02360</name>
</gene>
<dbReference type="SUPFAM" id="SSF47413">
    <property type="entry name" value="lambda repressor-like DNA-binding domains"/>
    <property type="match status" value="1"/>
</dbReference>
<dbReference type="InterPro" id="IPR001387">
    <property type="entry name" value="Cro/C1-type_HTH"/>
</dbReference>
<dbReference type="EMBL" id="QURH01000039">
    <property type="protein sequence ID" value="RFU43225.1"/>
    <property type="molecule type" value="Genomic_DNA"/>
</dbReference>
<proteinExistence type="predicted"/>
<dbReference type="InterPro" id="IPR043917">
    <property type="entry name" value="DUF5753"/>
</dbReference>
<name>A0A372JT66_9ACTN</name>
<dbReference type="InterPro" id="IPR010982">
    <property type="entry name" value="Lambda_DNA-bd_dom_sf"/>
</dbReference>
<dbReference type="Proteomes" id="UP000261811">
    <property type="component" value="Unassembled WGS sequence"/>
</dbReference>
<dbReference type="Pfam" id="PF13560">
    <property type="entry name" value="HTH_31"/>
    <property type="match status" value="1"/>
</dbReference>
<dbReference type="Gene3D" id="1.10.260.40">
    <property type="entry name" value="lambda repressor-like DNA-binding domains"/>
    <property type="match status" value="1"/>
</dbReference>
<comment type="caution">
    <text evidence="2">The sequence shown here is derived from an EMBL/GenBank/DDBJ whole genome shotgun (WGS) entry which is preliminary data.</text>
</comment>
<evidence type="ECO:0000313" key="2">
    <source>
        <dbReference type="EMBL" id="RFU43225.1"/>
    </source>
</evidence>
<dbReference type="SMART" id="SM00530">
    <property type="entry name" value="HTH_XRE"/>
    <property type="match status" value="1"/>
</dbReference>
<accession>A0A372JT66</accession>
<dbReference type="PROSITE" id="PS50943">
    <property type="entry name" value="HTH_CROC1"/>
    <property type="match status" value="1"/>
</dbReference>
<feature type="domain" description="HTH cro/C1-type" evidence="1">
    <location>
        <begin position="66"/>
        <end position="119"/>
    </location>
</feature>
<organism evidence="2 3">
    <name type="scientific">Actinomadura logoneensis</name>
    <dbReference type="NCBI Taxonomy" id="2293572"/>
    <lineage>
        <taxon>Bacteria</taxon>
        <taxon>Bacillati</taxon>
        <taxon>Actinomycetota</taxon>
        <taxon>Actinomycetes</taxon>
        <taxon>Streptosporangiales</taxon>
        <taxon>Thermomonosporaceae</taxon>
        <taxon>Actinomadura</taxon>
    </lineage>
</organism>
<dbReference type="Pfam" id="PF19054">
    <property type="entry name" value="DUF5753"/>
    <property type="match status" value="1"/>
</dbReference>
<protein>
    <submittedName>
        <fullName evidence="2">XRE family transcriptional regulator</fullName>
    </submittedName>
</protein>
<dbReference type="CDD" id="cd00093">
    <property type="entry name" value="HTH_XRE"/>
    <property type="match status" value="1"/>
</dbReference>
<reference evidence="2 3" key="1">
    <citation type="submission" date="2018-08" db="EMBL/GenBank/DDBJ databases">
        <title>Actinomadura jelena sp. nov., a novel Actinomycete isolated from soil in Chad.</title>
        <authorList>
            <person name="Shi L."/>
        </authorList>
    </citation>
    <scope>NUCLEOTIDE SEQUENCE [LARGE SCALE GENOMIC DNA]</scope>
    <source>
        <strain evidence="2 3">NEAU-G17</strain>
    </source>
</reference>
<evidence type="ECO:0000259" key="1">
    <source>
        <dbReference type="PROSITE" id="PS50943"/>
    </source>
</evidence>